<dbReference type="Proteomes" id="UP000192342">
    <property type="component" value="Unassembled WGS sequence"/>
</dbReference>
<dbReference type="InterPro" id="IPR000515">
    <property type="entry name" value="MetI-like"/>
</dbReference>
<accession>A0A1Y1S9W9</accession>
<comment type="caution">
    <text evidence="11">The sequence shown here is derived from an EMBL/GenBank/DDBJ whole genome shotgun (WGS) entry which is preliminary data.</text>
</comment>
<comment type="similarity">
    <text evidence="9">Belongs to the binding-protein-dependent transport system permease family.</text>
</comment>
<keyword evidence="7 9" id="KW-1133">Transmembrane helix</keyword>
<proteinExistence type="inferred from homology"/>
<evidence type="ECO:0000259" key="10">
    <source>
        <dbReference type="PROSITE" id="PS50928"/>
    </source>
</evidence>
<feature type="transmembrane region" description="Helical" evidence="9">
    <location>
        <begin position="87"/>
        <end position="110"/>
    </location>
</feature>
<keyword evidence="8 9" id="KW-0472">Membrane</keyword>
<evidence type="ECO:0000256" key="2">
    <source>
        <dbReference type="ARBA" id="ARBA00022448"/>
    </source>
</evidence>
<dbReference type="GO" id="GO:0005886">
    <property type="term" value="C:plasma membrane"/>
    <property type="evidence" value="ECO:0007669"/>
    <property type="project" value="UniProtKB-SubCell"/>
</dbReference>
<name>A0A1Y1S9W9_9GAMM</name>
<dbReference type="GO" id="GO:0015833">
    <property type="term" value="P:peptide transport"/>
    <property type="evidence" value="ECO:0007669"/>
    <property type="project" value="UniProtKB-KW"/>
</dbReference>
<keyword evidence="3" id="KW-1003">Cell membrane</keyword>
<evidence type="ECO:0000313" key="12">
    <source>
        <dbReference type="Proteomes" id="UP000192342"/>
    </source>
</evidence>
<dbReference type="OrthoDB" id="9805884at2"/>
<dbReference type="Pfam" id="PF00528">
    <property type="entry name" value="BPD_transp_1"/>
    <property type="match status" value="1"/>
</dbReference>
<evidence type="ECO:0000256" key="5">
    <source>
        <dbReference type="ARBA" id="ARBA00022856"/>
    </source>
</evidence>
<feature type="transmembrane region" description="Helical" evidence="9">
    <location>
        <begin position="202"/>
        <end position="226"/>
    </location>
</feature>
<keyword evidence="12" id="KW-1185">Reference proteome</keyword>
<dbReference type="Gene3D" id="1.10.3720.10">
    <property type="entry name" value="MetI-like"/>
    <property type="match status" value="1"/>
</dbReference>
<protein>
    <recommendedName>
        <fullName evidence="10">ABC transmembrane type-1 domain-containing protein</fullName>
    </recommendedName>
</protein>
<keyword evidence="2 9" id="KW-0813">Transport</keyword>
<dbReference type="STRING" id="1317117.ATO7_16235"/>
<sequence>MSAGESFWSKAWRKFLGDRFGLASAGIVLGYFVIALGVWLDLWGQQWSTLTSGSNLPMSSAHWFGTNLSGQDIFDRAIYSTKTAFEIGLSVAVLSTILGAILGAISGFFAGRWSDEVILWLMGTLDSIPFYLFVAAVAFALQGHPLAMHAAMIATFWTTTARVVRGEVMKLKELEFIEAARAIGVPQHLIIFRHILPNTSHLLLVQATIVFVSAIKSEVILSFLGLGVQDGVSWGLMIAESTQEVIVGQFKNFFAASGMLFVLVMAFNLFSDALQDALDPKKVH</sequence>
<reference evidence="11 12" key="1">
    <citation type="submission" date="2013-04" db="EMBL/GenBank/DDBJ databases">
        <title>Oceanococcus atlanticus 22II-S10r2 Genome Sequencing.</title>
        <authorList>
            <person name="Lai Q."/>
            <person name="Li G."/>
            <person name="Shao Z."/>
        </authorList>
    </citation>
    <scope>NUCLEOTIDE SEQUENCE [LARGE SCALE GENOMIC DNA]</scope>
    <source>
        <strain evidence="11 12">22II-S10r2</strain>
    </source>
</reference>
<dbReference type="PANTHER" id="PTHR43386">
    <property type="entry name" value="OLIGOPEPTIDE TRANSPORT SYSTEM PERMEASE PROTEIN APPC"/>
    <property type="match status" value="1"/>
</dbReference>
<dbReference type="GO" id="GO:0015031">
    <property type="term" value="P:protein transport"/>
    <property type="evidence" value="ECO:0007669"/>
    <property type="project" value="UniProtKB-KW"/>
</dbReference>
<evidence type="ECO:0000256" key="9">
    <source>
        <dbReference type="RuleBase" id="RU363032"/>
    </source>
</evidence>
<gene>
    <name evidence="11" type="ORF">ATO7_16235</name>
</gene>
<comment type="subcellular location">
    <subcellularLocation>
        <location evidence="1 9">Cell membrane</location>
        <topology evidence="1 9">Multi-pass membrane protein</topology>
    </subcellularLocation>
</comment>
<dbReference type="SUPFAM" id="SSF161098">
    <property type="entry name" value="MetI-like"/>
    <property type="match status" value="1"/>
</dbReference>
<dbReference type="CDD" id="cd06261">
    <property type="entry name" value="TM_PBP2"/>
    <property type="match status" value="1"/>
</dbReference>
<evidence type="ECO:0000256" key="8">
    <source>
        <dbReference type="ARBA" id="ARBA00023136"/>
    </source>
</evidence>
<organism evidence="11 12">
    <name type="scientific">Oceanococcus atlanticus</name>
    <dbReference type="NCBI Taxonomy" id="1317117"/>
    <lineage>
        <taxon>Bacteria</taxon>
        <taxon>Pseudomonadati</taxon>
        <taxon>Pseudomonadota</taxon>
        <taxon>Gammaproteobacteria</taxon>
        <taxon>Chromatiales</taxon>
        <taxon>Oceanococcaceae</taxon>
        <taxon>Oceanococcus</taxon>
    </lineage>
</organism>
<feature type="transmembrane region" description="Helical" evidence="9">
    <location>
        <begin position="253"/>
        <end position="274"/>
    </location>
</feature>
<feature type="transmembrane region" description="Helical" evidence="9">
    <location>
        <begin position="20"/>
        <end position="40"/>
    </location>
</feature>
<dbReference type="AlphaFoldDB" id="A0A1Y1S9W9"/>
<dbReference type="InterPro" id="IPR035906">
    <property type="entry name" value="MetI-like_sf"/>
</dbReference>
<evidence type="ECO:0000256" key="7">
    <source>
        <dbReference type="ARBA" id="ARBA00022989"/>
    </source>
</evidence>
<keyword evidence="4 9" id="KW-0812">Transmembrane</keyword>
<evidence type="ECO:0000256" key="3">
    <source>
        <dbReference type="ARBA" id="ARBA00022475"/>
    </source>
</evidence>
<keyword evidence="6" id="KW-0653">Protein transport</keyword>
<keyword evidence="5" id="KW-0571">Peptide transport</keyword>
<evidence type="ECO:0000256" key="4">
    <source>
        <dbReference type="ARBA" id="ARBA00022692"/>
    </source>
</evidence>
<evidence type="ECO:0000256" key="6">
    <source>
        <dbReference type="ARBA" id="ARBA00022927"/>
    </source>
</evidence>
<dbReference type="InterPro" id="IPR050366">
    <property type="entry name" value="BP-dependent_transpt_permease"/>
</dbReference>
<evidence type="ECO:0000256" key="1">
    <source>
        <dbReference type="ARBA" id="ARBA00004651"/>
    </source>
</evidence>
<dbReference type="PANTHER" id="PTHR43386:SF24">
    <property type="entry name" value="OLIGOPEPTIDE TRANSPORT SYSTEM PERMEASE PROTEIN AMID"/>
    <property type="match status" value="1"/>
</dbReference>
<dbReference type="EMBL" id="AQQV01000006">
    <property type="protein sequence ID" value="ORE85049.1"/>
    <property type="molecule type" value="Genomic_DNA"/>
</dbReference>
<dbReference type="GO" id="GO:0055085">
    <property type="term" value="P:transmembrane transport"/>
    <property type="evidence" value="ECO:0007669"/>
    <property type="project" value="InterPro"/>
</dbReference>
<feature type="domain" description="ABC transmembrane type-1" evidence="10">
    <location>
        <begin position="85"/>
        <end position="271"/>
    </location>
</feature>
<dbReference type="PROSITE" id="PS50928">
    <property type="entry name" value="ABC_TM1"/>
    <property type="match status" value="1"/>
</dbReference>
<evidence type="ECO:0000313" key="11">
    <source>
        <dbReference type="EMBL" id="ORE85049.1"/>
    </source>
</evidence>
<dbReference type="RefSeq" id="WP_083563496.1">
    <property type="nucleotide sequence ID" value="NZ_AQQV01000006.1"/>
</dbReference>
<feature type="transmembrane region" description="Helical" evidence="9">
    <location>
        <begin position="117"/>
        <end position="140"/>
    </location>
</feature>